<dbReference type="InterPro" id="IPR005135">
    <property type="entry name" value="Endo/exonuclease/phosphatase"/>
</dbReference>
<dbReference type="GO" id="GO:0003824">
    <property type="term" value="F:catalytic activity"/>
    <property type="evidence" value="ECO:0007669"/>
    <property type="project" value="InterPro"/>
</dbReference>
<evidence type="ECO:0000259" key="1">
    <source>
        <dbReference type="Pfam" id="PF03372"/>
    </source>
</evidence>
<dbReference type="SUPFAM" id="SSF56219">
    <property type="entry name" value="DNase I-like"/>
    <property type="match status" value="1"/>
</dbReference>
<protein>
    <submittedName>
        <fullName evidence="2">Putative rte ele1 orf1-h 1e-60-j 4</fullName>
    </submittedName>
</protein>
<organism evidence="2">
    <name type="scientific">Amblyomma triste</name>
    <name type="common">Neotropical tick</name>
    <dbReference type="NCBI Taxonomy" id="251400"/>
    <lineage>
        <taxon>Eukaryota</taxon>
        <taxon>Metazoa</taxon>
        <taxon>Ecdysozoa</taxon>
        <taxon>Arthropoda</taxon>
        <taxon>Chelicerata</taxon>
        <taxon>Arachnida</taxon>
        <taxon>Acari</taxon>
        <taxon>Parasitiformes</taxon>
        <taxon>Ixodida</taxon>
        <taxon>Ixodoidea</taxon>
        <taxon>Ixodidae</taxon>
        <taxon>Amblyomminae</taxon>
        <taxon>Amblyomma</taxon>
    </lineage>
</organism>
<dbReference type="InterPro" id="IPR036691">
    <property type="entry name" value="Endo/exonu/phosph_ase_sf"/>
</dbReference>
<proteinExistence type="evidence at transcript level"/>
<sequence>MVQRFTPRFFAVVSHAVGTSAGCVLFVKKLPGLEVLGHFSCESGRCELLDFSLNSTDWRIVCLYAPNVADERAQFFQGIQQRLCTDRQLIVLGDFNCVLSARDKTSRRPYRDASTEVLSRIVEECNLEDVAECLEGARTVKLTHFQGSSHARLDRIYASLDILPECNSYEVEPVSFSDHCLVKCSFGWVKRGNSFSWEMWKFNNKLLQDEHFTRIVKKKLKK</sequence>
<feature type="domain" description="Endonuclease/exonuclease/phosphatase" evidence="1">
    <location>
        <begin position="15"/>
        <end position="179"/>
    </location>
</feature>
<reference evidence="2" key="1">
    <citation type="submission" date="2014-03" db="EMBL/GenBank/DDBJ databases">
        <title>The sialotranscriptome of Amblyomma triste, Amblyomma parvum and Amblyomma cajennense ticks, uncovered by 454-based RNA-seq.</title>
        <authorList>
            <person name="Garcia G.R."/>
            <person name="Gardinassi L.G."/>
            <person name="Ribeiro J.M."/>
            <person name="Anatriello E."/>
            <person name="Ferreira B.R."/>
            <person name="Moreira H.N."/>
            <person name="Mafra C."/>
            <person name="Olegario M.M."/>
            <person name="Szabo P.J."/>
            <person name="Miranda-Santos I.K."/>
            <person name="Maruyama S.R."/>
        </authorList>
    </citation>
    <scope>NUCLEOTIDE SEQUENCE</scope>
    <source>
        <strain evidence="2">Mato Grasso do Sul</strain>
        <tissue evidence="2">Salivary glands</tissue>
    </source>
</reference>
<dbReference type="PROSITE" id="PS51257">
    <property type="entry name" value="PROKAR_LIPOPROTEIN"/>
    <property type="match status" value="1"/>
</dbReference>
<evidence type="ECO:0000313" key="2">
    <source>
        <dbReference type="EMBL" id="JAC31925.1"/>
    </source>
</evidence>
<name>A0A023GGR0_AMBTT</name>
<accession>A0A023GGR0</accession>
<dbReference type="Gene3D" id="3.60.10.10">
    <property type="entry name" value="Endonuclease/exonuclease/phosphatase"/>
    <property type="match status" value="1"/>
</dbReference>
<dbReference type="AlphaFoldDB" id="A0A023GGR0"/>
<dbReference type="Pfam" id="PF03372">
    <property type="entry name" value="Exo_endo_phos"/>
    <property type="match status" value="1"/>
</dbReference>
<dbReference type="EMBL" id="GBBM01003493">
    <property type="protein sequence ID" value="JAC31925.1"/>
    <property type="molecule type" value="mRNA"/>
</dbReference>